<sequence>MQKLHTVIVPGVGGSEKRHWQSWLQSQLLYSSRVEQQHWNDPILSRWVKQFVQHIQNIAAPIQIVAHSFGCLTTIAALHQHPELNQKITGILLVAPANPRRFSTTGFAQDSGQDFANQFIAMHLDIPSLLIYSENDPWHDVKSTLHYAKAWGSHCISQGTAGHINVASGFGVWPQVFDYLKQLEYLQKKFQAASKDEIPSMQPKYLAY</sequence>
<dbReference type="Pfam" id="PF06821">
    <property type="entry name" value="Ser_hydrolase"/>
    <property type="match status" value="1"/>
</dbReference>
<evidence type="ECO:0000313" key="2">
    <source>
        <dbReference type="Proteomes" id="UP000185895"/>
    </source>
</evidence>
<keyword evidence="2" id="KW-1185">Reference proteome</keyword>
<comment type="caution">
    <text evidence="1">The sequence shown here is derived from an EMBL/GenBank/DDBJ whole genome shotgun (WGS) entry which is preliminary data.</text>
</comment>
<name>A0A1E7RF91_9GAMM</name>
<reference evidence="1 2" key="1">
    <citation type="submission" date="2016-09" db="EMBL/GenBank/DDBJ databases">
        <authorList>
            <person name="Capua I."/>
            <person name="De Benedictis P."/>
            <person name="Joannis T."/>
            <person name="Lombin L.H."/>
            <person name="Cattoli G."/>
        </authorList>
    </citation>
    <scope>NUCLEOTIDE SEQUENCE [LARGE SCALE GENOMIC DNA]</scope>
    <source>
        <strain evidence="1 2">ANC 4671</strain>
    </source>
</reference>
<protein>
    <submittedName>
        <fullName evidence="1">Esterase</fullName>
    </submittedName>
</protein>
<dbReference type="Gene3D" id="3.40.50.1820">
    <property type="entry name" value="alpha/beta hydrolase"/>
    <property type="match status" value="1"/>
</dbReference>
<dbReference type="Proteomes" id="UP000185895">
    <property type="component" value="Unassembled WGS sequence"/>
</dbReference>
<organism evidence="1 2">
    <name type="scientific">Acinetobacter qingfengensis</name>
    <dbReference type="NCBI Taxonomy" id="1262585"/>
    <lineage>
        <taxon>Bacteria</taxon>
        <taxon>Pseudomonadati</taxon>
        <taxon>Pseudomonadota</taxon>
        <taxon>Gammaproteobacteria</taxon>
        <taxon>Moraxellales</taxon>
        <taxon>Moraxellaceae</taxon>
        <taxon>Acinetobacter</taxon>
    </lineage>
</organism>
<dbReference type="InterPro" id="IPR010662">
    <property type="entry name" value="RBBP9/YdeN"/>
</dbReference>
<dbReference type="OrthoDB" id="9804993at2"/>
<dbReference type="SUPFAM" id="SSF53474">
    <property type="entry name" value="alpha/beta-Hydrolases"/>
    <property type="match status" value="1"/>
</dbReference>
<accession>A0A1E7RF91</accession>
<dbReference type="STRING" id="1262585.BJI46_07605"/>
<evidence type="ECO:0000313" key="1">
    <source>
        <dbReference type="EMBL" id="OEY97922.1"/>
    </source>
</evidence>
<dbReference type="InterPro" id="IPR029058">
    <property type="entry name" value="AB_hydrolase_fold"/>
</dbReference>
<dbReference type="RefSeq" id="WP_070068676.1">
    <property type="nucleotide sequence ID" value="NZ_MKKK01000002.1"/>
</dbReference>
<dbReference type="GO" id="GO:0016787">
    <property type="term" value="F:hydrolase activity"/>
    <property type="evidence" value="ECO:0007669"/>
    <property type="project" value="InterPro"/>
</dbReference>
<dbReference type="EMBL" id="MKKK01000002">
    <property type="protein sequence ID" value="OEY97922.1"/>
    <property type="molecule type" value="Genomic_DNA"/>
</dbReference>
<gene>
    <name evidence="1" type="ORF">BJI46_07605</name>
</gene>
<proteinExistence type="predicted"/>
<dbReference type="AlphaFoldDB" id="A0A1E7RF91"/>